<comment type="caution">
    <text evidence="1">The sequence shown here is derived from an EMBL/GenBank/DDBJ whole genome shotgun (WGS) entry which is preliminary data.</text>
</comment>
<dbReference type="EMBL" id="SMBH01000008">
    <property type="protein sequence ID" value="TCU14752.1"/>
    <property type="molecule type" value="Genomic_DNA"/>
</dbReference>
<evidence type="ECO:0000313" key="2">
    <source>
        <dbReference type="Proteomes" id="UP000294576"/>
    </source>
</evidence>
<dbReference type="AlphaFoldDB" id="A0A4R3Q664"/>
<evidence type="ECO:0000313" key="1">
    <source>
        <dbReference type="EMBL" id="TCU14752.1"/>
    </source>
</evidence>
<gene>
    <name evidence="1" type="ORF">EV132_108122</name>
</gene>
<accession>A0A4R3Q664</accession>
<name>A0A4R3Q664_RHISU</name>
<reference evidence="1 2" key="1">
    <citation type="submission" date="2019-03" db="EMBL/GenBank/DDBJ databases">
        <title>Genomic Encyclopedia of Type Strains, Phase IV (KMG-V): Genome sequencing to study the core and pangenomes of soil and plant-associated prokaryotes.</title>
        <authorList>
            <person name="Whitman W."/>
        </authorList>
    </citation>
    <scope>NUCLEOTIDE SEQUENCE [LARGE SCALE GENOMIC DNA]</scope>
    <source>
        <strain evidence="1 2">Hc14</strain>
    </source>
</reference>
<proteinExistence type="predicted"/>
<protein>
    <submittedName>
        <fullName evidence="1">Uncharacterized protein</fullName>
    </submittedName>
</protein>
<sequence length="61" mass="7083">MFFDGFWVPQRQSVRKIKEGLVTADLFGLLTTEPNAIVAPIMVHMDPKSIRRIRFNERPPD</sequence>
<organism evidence="1 2">
    <name type="scientific">Rhizobium sullae</name>
    <name type="common">Rhizobium hedysari</name>
    <dbReference type="NCBI Taxonomy" id="50338"/>
    <lineage>
        <taxon>Bacteria</taxon>
        <taxon>Pseudomonadati</taxon>
        <taxon>Pseudomonadota</taxon>
        <taxon>Alphaproteobacteria</taxon>
        <taxon>Hyphomicrobiales</taxon>
        <taxon>Rhizobiaceae</taxon>
        <taxon>Rhizobium/Agrobacterium group</taxon>
        <taxon>Rhizobium</taxon>
    </lineage>
</organism>
<dbReference type="Proteomes" id="UP000294576">
    <property type="component" value="Unassembled WGS sequence"/>
</dbReference>
<dbReference type="Gene3D" id="3.90.1680.20">
    <property type="match status" value="1"/>
</dbReference>